<dbReference type="InterPro" id="IPR011989">
    <property type="entry name" value="ARM-like"/>
</dbReference>
<keyword evidence="3" id="KW-0677">Repeat</keyword>
<dbReference type="EMBL" id="JAUIZM010000014">
    <property type="protein sequence ID" value="KAK1353169.1"/>
    <property type="molecule type" value="Genomic_DNA"/>
</dbReference>
<evidence type="ECO:0000256" key="4">
    <source>
        <dbReference type="ARBA" id="ARBA00022927"/>
    </source>
</evidence>
<name>A0AAD8GRG0_9APIA</name>
<dbReference type="PANTHER" id="PTHR23316">
    <property type="entry name" value="IMPORTIN ALPHA"/>
    <property type="match status" value="1"/>
</dbReference>
<reference evidence="7" key="1">
    <citation type="submission" date="2023-02" db="EMBL/GenBank/DDBJ databases">
        <title>Genome of toxic invasive species Heracleum sosnowskyi carries increased number of genes despite the absence of recent whole-genome duplications.</title>
        <authorList>
            <person name="Schelkunov M."/>
            <person name="Shtratnikova V."/>
            <person name="Makarenko M."/>
            <person name="Klepikova A."/>
            <person name="Omelchenko D."/>
            <person name="Novikova G."/>
            <person name="Obukhova E."/>
            <person name="Bogdanov V."/>
            <person name="Penin A."/>
            <person name="Logacheva M."/>
        </authorList>
    </citation>
    <scope>NUCLEOTIDE SEQUENCE</scope>
    <source>
        <strain evidence="7">Hsosn_3</strain>
        <tissue evidence="7">Leaf</tissue>
    </source>
</reference>
<dbReference type="SUPFAM" id="SSF48371">
    <property type="entry name" value="ARM repeat"/>
    <property type="match status" value="1"/>
</dbReference>
<organism evidence="7 8">
    <name type="scientific">Heracleum sosnowskyi</name>
    <dbReference type="NCBI Taxonomy" id="360622"/>
    <lineage>
        <taxon>Eukaryota</taxon>
        <taxon>Viridiplantae</taxon>
        <taxon>Streptophyta</taxon>
        <taxon>Embryophyta</taxon>
        <taxon>Tracheophyta</taxon>
        <taxon>Spermatophyta</taxon>
        <taxon>Magnoliopsida</taxon>
        <taxon>eudicotyledons</taxon>
        <taxon>Gunneridae</taxon>
        <taxon>Pentapetalae</taxon>
        <taxon>asterids</taxon>
        <taxon>campanulids</taxon>
        <taxon>Apiales</taxon>
        <taxon>Apiaceae</taxon>
        <taxon>Apioideae</taxon>
        <taxon>apioid superclade</taxon>
        <taxon>Tordylieae</taxon>
        <taxon>Tordyliinae</taxon>
        <taxon>Heracleum</taxon>
    </lineage>
</organism>
<dbReference type="Proteomes" id="UP001237642">
    <property type="component" value="Unassembled WGS sequence"/>
</dbReference>
<evidence type="ECO:0000256" key="5">
    <source>
        <dbReference type="PIRNR" id="PIRNR005673"/>
    </source>
</evidence>
<dbReference type="SMART" id="SM00185">
    <property type="entry name" value="ARM"/>
    <property type="match status" value="8"/>
</dbReference>
<dbReference type="Pfam" id="PF00514">
    <property type="entry name" value="Arm"/>
    <property type="match status" value="4"/>
</dbReference>
<keyword evidence="2 5" id="KW-0813">Transport</keyword>
<dbReference type="Gene3D" id="1.25.10.10">
    <property type="entry name" value="Leucine-rich Repeat Variant"/>
    <property type="match status" value="1"/>
</dbReference>
<evidence type="ECO:0000313" key="7">
    <source>
        <dbReference type="EMBL" id="KAK1353169.1"/>
    </source>
</evidence>
<dbReference type="InterPro" id="IPR024931">
    <property type="entry name" value="Importin_alpha"/>
</dbReference>
<keyword evidence="4 5" id="KW-0653">Protein transport</keyword>
<comment type="caution">
    <text evidence="7">The sequence shown here is derived from an EMBL/GenBank/DDBJ whole genome shotgun (WGS) entry which is preliminary data.</text>
</comment>
<dbReference type="Pfam" id="PF16186">
    <property type="entry name" value="Arm_3"/>
    <property type="match status" value="1"/>
</dbReference>
<accession>A0AAD8GRG0</accession>
<evidence type="ECO:0000256" key="2">
    <source>
        <dbReference type="ARBA" id="ARBA00022448"/>
    </source>
</evidence>
<evidence type="ECO:0000313" key="8">
    <source>
        <dbReference type="Proteomes" id="UP001237642"/>
    </source>
</evidence>
<protein>
    <recommendedName>
        <fullName evidence="5">Importin subunit alpha</fullName>
    </recommendedName>
</protein>
<dbReference type="AlphaFoldDB" id="A0AAD8GRG0"/>
<dbReference type="InterPro" id="IPR000225">
    <property type="entry name" value="Armadillo"/>
</dbReference>
<dbReference type="GO" id="GO:0005737">
    <property type="term" value="C:cytoplasm"/>
    <property type="evidence" value="ECO:0007669"/>
    <property type="project" value="InterPro"/>
</dbReference>
<dbReference type="GO" id="GO:0061608">
    <property type="term" value="F:nuclear import signal receptor activity"/>
    <property type="evidence" value="ECO:0007669"/>
    <property type="project" value="InterPro"/>
</dbReference>
<feature type="repeat" description="ARM" evidence="6">
    <location>
        <begin position="217"/>
        <end position="259"/>
    </location>
</feature>
<dbReference type="InterPro" id="IPR032413">
    <property type="entry name" value="Arm_3"/>
</dbReference>
<comment type="similarity">
    <text evidence="1 5">Belongs to the importin alpha family.</text>
</comment>
<dbReference type="PIRSF" id="PIRSF005673">
    <property type="entry name" value="Importin_alpha"/>
    <property type="match status" value="1"/>
</dbReference>
<evidence type="ECO:0000256" key="6">
    <source>
        <dbReference type="PROSITE-ProRule" id="PRU00259"/>
    </source>
</evidence>
<dbReference type="GO" id="GO:0006606">
    <property type="term" value="P:protein import into nucleus"/>
    <property type="evidence" value="ECO:0007669"/>
    <property type="project" value="InterPro"/>
</dbReference>
<proteinExistence type="inferred from homology"/>
<evidence type="ECO:0000256" key="3">
    <source>
        <dbReference type="ARBA" id="ARBA00022737"/>
    </source>
</evidence>
<reference evidence="7" key="2">
    <citation type="submission" date="2023-05" db="EMBL/GenBank/DDBJ databases">
        <authorList>
            <person name="Schelkunov M.I."/>
        </authorList>
    </citation>
    <scope>NUCLEOTIDE SEQUENCE</scope>
    <source>
        <strain evidence="7">Hsosn_3</strain>
        <tissue evidence="7">Leaf</tissue>
    </source>
</reference>
<dbReference type="PROSITE" id="PS50176">
    <property type="entry name" value="ARM_REPEAT"/>
    <property type="match status" value="3"/>
</dbReference>
<gene>
    <name evidence="7" type="ORF">POM88_053007</name>
</gene>
<evidence type="ECO:0000256" key="1">
    <source>
        <dbReference type="ARBA" id="ARBA00010394"/>
    </source>
</evidence>
<sequence length="499" mass="55942">MPVDDILHDRVEICRVVRGETALKKRCECLKSDKALSLSFPDLLVRLLSVDSDAHLEATTQFRRLLSAGIIDYLSFCVKTPPDVDIPVKFVRRFVHFLSQDYNPQLQFEAAWALTNIAFESSENANMVIKHGAVPMLVKLLGSPIDTLREQAVWALGNLAGDSPQFRDLVLDAGALKPLLLYLDDEHAKYSMLKIGTWALLNFCRGNPQPPFDQIKPALPALFRLVHSVHHEVLTDACWALSHLSDGSYERIEAVIEAGFCPRLVQLLGHFCPWVLTSTLRTVGNIATGGDVQIQCIIEHCVLPRLLNLVMIEDHMWKVEKEACRTISNIAAGNKEHIQIMIKTGLFGLLIDRCQNAKFFDIKKEAACAISNATSGSSNGQIWYLVRQNCIKPLCDLLVCPESRIVIACLKGLANILKVGEAEKRSVMKICDYAQLIEEAKGLEKIKNLQSHDNNEISKKAVEILETYWFPYDGTWTRPASKIGEFRVVKVDGRVMVVR</sequence>
<dbReference type="InterPro" id="IPR016024">
    <property type="entry name" value="ARM-type_fold"/>
</dbReference>
<keyword evidence="8" id="KW-1185">Reference proteome</keyword>
<feature type="repeat" description="ARM" evidence="6">
    <location>
        <begin position="132"/>
        <end position="174"/>
    </location>
</feature>
<feature type="repeat" description="ARM" evidence="6">
    <location>
        <begin position="301"/>
        <end position="345"/>
    </location>
</feature>